<evidence type="ECO:0000313" key="3">
    <source>
        <dbReference type="Proteomes" id="UP000256562"/>
    </source>
</evidence>
<feature type="non-terminal residue" evidence="2">
    <location>
        <position position="1"/>
    </location>
</feature>
<dbReference type="Pfam" id="PF00005">
    <property type="entry name" value="ABC_tran"/>
    <property type="match status" value="1"/>
</dbReference>
<dbReference type="OrthoDB" id="9802264at2"/>
<dbReference type="GO" id="GO:0015421">
    <property type="term" value="F:ABC-type oligopeptide transporter activity"/>
    <property type="evidence" value="ECO:0007669"/>
    <property type="project" value="TreeGrafter"/>
</dbReference>
<protein>
    <submittedName>
        <fullName evidence="2">Peptidase domain-containing ABC transporter</fullName>
    </submittedName>
</protein>
<dbReference type="RefSeq" id="WP_116094181.1">
    <property type="nucleotide sequence ID" value="NZ_QKXQ01000239.1"/>
</dbReference>
<dbReference type="Gene3D" id="3.40.50.300">
    <property type="entry name" value="P-loop containing nucleotide triphosphate hydrolases"/>
    <property type="match status" value="1"/>
</dbReference>
<dbReference type="PANTHER" id="PTHR43394">
    <property type="entry name" value="ATP-DEPENDENT PERMEASE MDL1, MITOCHONDRIAL"/>
    <property type="match status" value="1"/>
</dbReference>
<feature type="domain" description="ABC transporter" evidence="1">
    <location>
        <begin position="3"/>
        <end position="101"/>
    </location>
</feature>
<dbReference type="SUPFAM" id="SSF52540">
    <property type="entry name" value="P-loop containing nucleoside triphosphate hydrolases"/>
    <property type="match status" value="1"/>
</dbReference>
<comment type="caution">
    <text evidence="2">The sequence shown here is derived from an EMBL/GenBank/DDBJ whole genome shotgun (WGS) entry which is preliminary data.</text>
</comment>
<dbReference type="EMBL" id="QKXQ01000239">
    <property type="protein sequence ID" value="REH96741.1"/>
    <property type="molecule type" value="Genomic_DNA"/>
</dbReference>
<proteinExistence type="predicted"/>
<dbReference type="Proteomes" id="UP000256562">
    <property type="component" value="Unassembled WGS sequence"/>
</dbReference>
<sequence>DINELNSERLKEKILYIDSTPFLFTGTIQENICMNNKISSQKLNSIIETCNLQDIIQNCQKGIYHVVSENASNLSTGQKQRISLARALVKQPDFLIIDEALSNLDEFNFNKILKNLIKQNFGLIIISHNEFSDTIYDKKFEIINHKLILK</sequence>
<name>A0A3E0IQE6_9STAP</name>
<organism evidence="2 3">
    <name type="scientific">Staphylococcus felis</name>
    <dbReference type="NCBI Taxonomy" id="46127"/>
    <lineage>
        <taxon>Bacteria</taxon>
        <taxon>Bacillati</taxon>
        <taxon>Bacillota</taxon>
        <taxon>Bacilli</taxon>
        <taxon>Bacillales</taxon>
        <taxon>Staphylococcaceae</taxon>
        <taxon>Staphylococcus</taxon>
    </lineage>
</organism>
<gene>
    <name evidence="2" type="ORF">DOS83_05135</name>
</gene>
<dbReference type="PANTHER" id="PTHR43394:SF1">
    <property type="entry name" value="ATP-BINDING CASSETTE SUB-FAMILY B MEMBER 10, MITOCHONDRIAL"/>
    <property type="match status" value="1"/>
</dbReference>
<accession>A0A3E0IQE6</accession>
<dbReference type="AlphaFoldDB" id="A0A3E0IQE6"/>
<evidence type="ECO:0000313" key="2">
    <source>
        <dbReference type="EMBL" id="REH96741.1"/>
    </source>
</evidence>
<dbReference type="GO" id="GO:0016887">
    <property type="term" value="F:ATP hydrolysis activity"/>
    <property type="evidence" value="ECO:0007669"/>
    <property type="project" value="InterPro"/>
</dbReference>
<dbReference type="GO" id="GO:0005524">
    <property type="term" value="F:ATP binding"/>
    <property type="evidence" value="ECO:0007669"/>
    <property type="project" value="InterPro"/>
</dbReference>
<dbReference type="InterPro" id="IPR027417">
    <property type="entry name" value="P-loop_NTPase"/>
</dbReference>
<dbReference type="InterPro" id="IPR003439">
    <property type="entry name" value="ABC_transporter-like_ATP-bd"/>
</dbReference>
<reference evidence="2 3" key="1">
    <citation type="journal article" date="2018" name="Vet. Microbiol.">
        <title>Characterisation of Staphylococcus felis isolated from cats using whole genome sequencing.</title>
        <authorList>
            <person name="Worthing K."/>
            <person name="Pang S."/>
            <person name="Trott D.J."/>
            <person name="Abraham S."/>
            <person name="Coombs G.W."/>
            <person name="Jordan D."/>
            <person name="McIntyre L."/>
            <person name="Davies M.R."/>
            <person name="Norris J."/>
        </authorList>
    </citation>
    <scope>NUCLEOTIDE SEQUENCE [LARGE SCALE GENOMIC DNA]</scope>
    <source>
        <strain evidence="2 3">F9</strain>
    </source>
</reference>
<evidence type="ECO:0000259" key="1">
    <source>
        <dbReference type="Pfam" id="PF00005"/>
    </source>
</evidence>
<dbReference type="InterPro" id="IPR039421">
    <property type="entry name" value="Type_1_exporter"/>
</dbReference>